<name>A0A9P9GRU4_FUSRE</name>
<dbReference type="RefSeq" id="XP_046047742.1">
    <property type="nucleotide sequence ID" value="XM_046199768.1"/>
</dbReference>
<feature type="region of interest" description="Disordered" evidence="1">
    <location>
        <begin position="108"/>
        <end position="233"/>
    </location>
</feature>
<feature type="compositionally biased region" description="Basic and acidic residues" evidence="1">
    <location>
        <begin position="218"/>
        <end position="230"/>
    </location>
</feature>
<sequence length="249" mass="28726">MVSSCLSRILLIFMVFGLAQVLAQPIKDNKAAPDNFIVKRSPCINCKNDIETVRVDSNNKYKCNSKRSPCIQCKNKVKVKNVNSKNKYECKAKRSPCVNCKNKHETTHVHCKDEKKDGKKSDTKTPIIVINRITVRPKEEESSKSGSHSKGKKDSPVETERVEVHYPKEDSSEHDKHWKTNKDKHFLPKYKHSLPKYKHSLPKDKHSLPKDKHYRVKPVNEKDGHSDARFKIKGPPVWRDMNLRGAIHK</sequence>
<feature type="signal peptide" evidence="2">
    <location>
        <begin position="1"/>
        <end position="23"/>
    </location>
</feature>
<keyword evidence="2" id="KW-0732">Signal</keyword>
<accession>A0A9P9GRU4</accession>
<protein>
    <submittedName>
        <fullName evidence="3">Uncharacterized protein</fullName>
    </submittedName>
</protein>
<dbReference type="OrthoDB" id="5048846at2759"/>
<evidence type="ECO:0000256" key="1">
    <source>
        <dbReference type="SAM" id="MobiDB-lite"/>
    </source>
</evidence>
<dbReference type="Proteomes" id="UP000720189">
    <property type="component" value="Unassembled WGS sequence"/>
</dbReference>
<feature type="compositionally biased region" description="Basic and acidic residues" evidence="1">
    <location>
        <begin position="108"/>
        <end position="123"/>
    </location>
</feature>
<reference evidence="3" key="1">
    <citation type="journal article" date="2021" name="Nat. Commun.">
        <title>Genetic determinants of endophytism in the Arabidopsis root mycobiome.</title>
        <authorList>
            <person name="Mesny F."/>
            <person name="Miyauchi S."/>
            <person name="Thiergart T."/>
            <person name="Pickel B."/>
            <person name="Atanasova L."/>
            <person name="Karlsson M."/>
            <person name="Huettel B."/>
            <person name="Barry K.W."/>
            <person name="Haridas S."/>
            <person name="Chen C."/>
            <person name="Bauer D."/>
            <person name="Andreopoulos W."/>
            <person name="Pangilinan J."/>
            <person name="LaButti K."/>
            <person name="Riley R."/>
            <person name="Lipzen A."/>
            <person name="Clum A."/>
            <person name="Drula E."/>
            <person name="Henrissat B."/>
            <person name="Kohler A."/>
            <person name="Grigoriev I.V."/>
            <person name="Martin F.M."/>
            <person name="Hacquard S."/>
        </authorList>
    </citation>
    <scope>NUCLEOTIDE SEQUENCE</scope>
    <source>
        <strain evidence="3">MPI-CAGE-AT-0023</strain>
    </source>
</reference>
<proteinExistence type="predicted"/>
<feature type="compositionally biased region" description="Basic and acidic residues" evidence="1">
    <location>
        <begin position="201"/>
        <end position="211"/>
    </location>
</feature>
<evidence type="ECO:0000313" key="3">
    <source>
        <dbReference type="EMBL" id="KAH7244519.1"/>
    </source>
</evidence>
<keyword evidence="4" id="KW-1185">Reference proteome</keyword>
<evidence type="ECO:0000256" key="2">
    <source>
        <dbReference type="SAM" id="SignalP"/>
    </source>
</evidence>
<feature type="compositionally biased region" description="Basic residues" evidence="1">
    <location>
        <begin position="187"/>
        <end position="200"/>
    </location>
</feature>
<comment type="caution">
    <text evidence="3">The sequence shown here is derived from an EMBL/GenBank/DDBJ whole genome shotgun (WGS) entry which is preliminary data.</text>
</comment>
<organism evidence="3 4">
    <name type="scientific">Fusarium redolens</name>
    <dbReference type="NCBI Taxonomy" id="48865"/>
    <lineage>
        <taxon>Eukaryota</taxon>
        <taxon>Fungi</taxon>
        <taxon>Dikarya</taxon>
        <taxon>Ascomycota</taxon>
        <taxon>Pezizomycotina</taxon>
        <taxon>Sordariomycetes</taxon>
        <taxon>Hypocreomycetidae</taxon>
        <taxon>Hypocreales</taxon>
        <taxon>Nectriaceae</taxon>
        <taxon>Fusarium</taxon>
        <taxon>Fusarium redolens species complex</taxon>
    </lineage>
</organism>
<dbReference type="EMBL" id="JAGMUX010000011">
    <property type="protein sequence ID" value="KAH7244519.1"/>
    <property type="molecule type" value="Genomic_DNA"/>
</dbReference>
<dbReference type="AlphaFoldDB" id="A0A9P9GRU4"/>
<gene>
    <name evidence="3" type="ORF">BKA55DRAFT_692319</name>
</gene>
<feature type="compositionally biased region" description="Basic and acidic residues" evidence="1">
    <location>
        <begin position="152"/>
        <end position="186"/>
    </location>
</feature>
<evidence type="ECO:0000313" key="4">
    <source>
        <dbReference type="Proteomes" id="UP000720189"/>
    </source>
</evidence>
<feature type="chain" id="PRO_5040506566" evidence="2">
    <location>
        <begin position="24"/>
        <end position="249"/>
    </location>
</feature>
<dbReference type="GeneID" id="70229722"/>